<dbReference type="InterPro" id="IPR004358">
    <property type="entry name" value="Sig_transdc_His_kin-like_C"/>
</dbReference>
<dbReference type="SUPFAM" id="SSF55874">
    <property type="entry name" value="ATPase domain of HSP90 chaperone/DNA topoisomerase II/histidine kinase"/>
    <property type="match status" value="1"/>
</dbReference>
<dbReference type="CDD" id="cd00082">
    <property type="entry name" value="HisKA"/>
    <property type="match status" value="1"/>
</dbReference>
<keyword evidence="9" id="KW-0067">ATP-binding</keyword>
<dbReference type="FunFam" id="3.30.565.10:FF:000023">
    <property type="entry name" value="PAS domain-containing sensor histidine kinase"/>
    <property type="match status" value="1"/>
</dbReference>
<keyword evidence="11 12" id="KW-0472">Membrane</keyword>
<evidence type="ECO:0000256" key="2">
    <source>
        <dbReference type="ARBA" id="ARBA00004236"/>
    </source>
</evidence>
<evidence type="ECO:0000256" key="3">
    <source>
        <dbReference type="ARBA" id="ARBA00012438"/>
    </source>
</evidence>
<evidence type="ECO:0000256" key="5">
    <source>
        <dbReference type="ARBA" id="ARBA00022553"/>
    </source>
</evidence>
<dbReference type="GO" id="GO:0005886">
    <property type="term" value="C:plasma membrane"/>
    <property type="evidence" value="ECO:0007669"/>
    <property type="project" value="UniProtKB-SubCell"/>
</dbReference>
<dbReference type="Gene3D" id="1.10.287.130">
    <property type="match status" value="1"/>
</dbReference>
<protein>
    <recommendedName>
        <fullName evidence="3">histidine kinase</fullName>
        <ecNumber evidence="3">2.7.13.3</ecNumber>
    </recommendedName>
</protein>
<evidence type="ECO:0000256" key="11">
    <source>
        <dbReference type="ARBA" id="ARBA00023136"/>
    </source>
</evidence>
<dbReference type="InterPro" id="IPR003594">
    <property type="entry name" value="HATPase_dom"/>
</dbReference>
<evidence type="ECO:0000256" key="8">
    <source>
        <dbReference type="ARBA" id="ARBA00022777"/>
    </source>
</evidence>
<dbReference type="Proteomes" id="UP000199421">
    <property type="component" value="Unassembled WGS sequence"/>
</dbReference>
<keyword evidence="12" id="KW-0812">Transmembrane</keyword>
<proteinExistence type="predicted"/>
<keyword evidence="7" id="KW-0547">Nucleotide-binding</keyword>
<dbReference type="OrthoDB" id="921707at2"/>
<keyword evidence="12" id="KW-1133">Transmembrane helix</keyword>
<feature type="transmembrane region" description="Helical" evidence="12">
    <location>
        <begin position="6"/>
        <end position="29"/>
    </location>
</feature>
<dbReference type="SMART" id="SM00387">
    <property type="entry name" value="HATPase_c"/>
    <property type="match status" value="1"/>
</dbReference>
<dbReference type="GO" id="GO:0005524">
    <property type="term" value="F:ATP binding"/>
    <property type="evidence" value="ECO:0007669"/>
    <property type="project" value="UniProtKB-KW"/>
</dbReference>
<comment type="catalytic activity">
    <reaction evidence="1">
        <text>ATP + protein L-histidine = ADP + protein N-phospho-L-histidine.</text>
        <dbReference type="EC" id="2.7.13.3"/>
    </reaction>
</comment>
<feature type="domain" description="Histidine kinase" evidence="13">
    <location>
        <begin position="273"/>
        <end position="493"/>
    </location>
</feature>
<dbReference type="InterPro" id="IPR005467">
    <property type="entry name" value="His_kinase_dom"/>
</dbReference>
<evidence type="ECO:0000259" key="13">
    <source>
        <dbReference type="PROSITE" id="PS50109"/>
    </source>
</evidence>
<dbReference type="AlphaFoldDB" id="A0A1H7M4A3"/>
<evidence type="ECO:0000256" key="7">
    <source>
        <dbReference type="ARBA" id="ARBA00022741"/>
    </source>
</evidence>
<evidence type="ECO:0000256" key="9">
    <source>
        <dbReference type="ARBA" id="ARBA00022840"/>
    </source>
</evidence>
<dbReference type="STRING" id="407022.SAMN05661044_01842"/>
<evidence type="ECO:0000256" key="10">
    <source>
        <dbReference type="ARBA" id="ARBA00023012"/>
    </source>
</evidence>
<keyword evidence="15" id="KW-1185">Reference proteome</keyword>
<dbReference type="InterPro" id="IPR003661">
    <property type="entry name" value="HisK_dim/P_dom"/>
</dbReference>
<dbReference type="EC" id="2.7.13.3" evidence="3"/>
<reference evidence="15" key="1">
    <citation type="submission" date="2016-10" db="EMBL/GenBank/DDBJ databases">
        <authorList>
            <person name="Varghese N."/>
            <person name="Submissions S."/>
        </authorList>
    </citation>
    <scope>NUCLEOTIDE SEQUENCE [LARGE SCALE GENOMIC DNA]</scope>
    <source>
        <strain evidence="15">DSM 18733</strain>
    </source>
</reference>
<keyword evidence="6" id="KW-0808">Transferase</keyword>
<dbReference type="GO" id="GO:0000155">
    <property type="term" value="F:phosphorelay sensor kinase activity"/>
    <property type="evidence" value="ECO:0007669"/>
    <property type="project" value="InterPro"/>
</dbReference>
<dbReference type="PROSITE" id="PS50109">
    <property type="entry name" value="HIS_KIN"/>
    <property type="match status" value="1"/>
</dbReference>
<dbReference type="PANTHER" id="PTHR43547">
    <property type="entry name" value="TWO-COMPONENT HISTIDINE KINASE"/>
    <property type="match status" value="1"/>
</dbReference>
<dbReference type="SUPFAM" id="SSF47384">
    <property type="entry name" value="Homodimeric domain of signal transducing histidine kinase"/>
    <property type="match status" value="1"/>
</dbReference>
<keyword evidence="8 14" id="KW-0418">Kinase</keyword>
<dbReference type="Pfam" id="PF00512">
    <property type="entry name" value="HisKA"/>
    <property type="match status" value="1"/>
</dbReference>
<evidence type="ECO:0000256" key="6">
    <source>
        <dbReference type="ARBA" id="ARBA00022679"/>
    </source>
</evidence>
<comment type="subcellular location">
    <subcellularLocation>
        <location evidence="2">Cell membrane</location>
    </subcellularLocation>
</comment>
<keyword evidence="10" id="KW-0902">Two-component regulatory system</keyword>
<dbReference type="PANTHER" id="PTHR43547:SF2">
    <property type="entry name" value="HYBRID SIGNAL TRANSDUCTION HISTIDINE KINASE C"/>
    <property type="match status" value="1"/>
</dbReference>
<keyword evidence="4" id="KW-1003">Cell membrane</keyword>
<dbReference type="SMART" id="SM00388">
    <property type="entry name" value="HisKA"/>
    <property type="match status" value="1"/>
</dbReference>
<evidence type="ECO:0000256" key="12">
    <source>
        <dbReference type="SAM" id="Phobius"/>
    </source>
</evidence>
<dbReference type="CDD" id="cd00075">
    <property type="entry name" value="HATPase"/>
    <property type="match status" value="1"/>
</dbReference>
<evidence type="ECO:0000256" key="4">
    <source>
        <dbReference type="ARBA" id="ARBA00022475"/>
    </source>
</evidence>
<evidence type="ECO:0000313" key="15">
    <source>
        <dbReference type="Proteomes" id="UP000199421"/>
    </source>
</evidence>
<dbReference type="Gene3D" id="3.30.565.10">
    <property type="entry name" value="Histidine kinase-like ATPase, C-terminal domain"/>
    <property type="match status" value="1"/>
</dbReference>
<dbReference type="PRINTS" id="PR00344">
    <property type="entry name" value="BCTRLSENSOR"/>
</dbReference>
<dbReference type="EMBL" id="FOAF01000001">
    <property type="protein sequence ID" value="SEL05417.1"/>
    <property type="molecule type" value="Genomic_DNA"/>
</dbReference>
<organism evidence="14 15">
    <name type="scientific">Olivibacter domesticus</name>
    <name type="common">Pseudosphingobacterium domesticum</name>
    <dbReference type="NCBI Taxonomy" id="407022"/>
    <lineage>
        <taxon>Bacteria</taxon>
        <taxon>Pseudomonadati</taxon>
        <taxon>Bacteroidota</taxon>
        <taxon>Sphingobacteriia</taxon>
        <taxon>Sphingobacteriales</taxon>
        <taxon>Sphingobacteriaceae</taxon>
        <taxon>Olivibacter</taxon>
    </lineage>
</organism>
<evidence type="ECO:0000256" key="1">
    <source>
        <dbReference type="ARBA" id="ARBA00000085"/>
    </source>
</evidence>
<sequence length="496" mass="56599">MLLKRIRFIVIIVSCSLLGIFLLQGYWLYNSYQLSAEQFDKEVAKIMQALRQKYVKTDMKKMGVPVDSLHMGKRIIGLERGKTDSFFLSFNNSAADLPELPDLNLDDTSRRSIKFSIVTHDTDSIKHDQVRTKFKKTEIFNVKDIYYSKQAFRNIAKPLIQDIDSLMLLNGINAPYALKFSNLSGLGEAYFTDSLLFQQLSPKLTKLKIGVLKPFYLDFSLNNNILFILRKMQWVLIASVIIIGITSWAFLYMLRTIFQQKKLSDIKNDFFNNMTHEFKTPIATVSLAVEALKNREISDNLTRSQEYLAICQHELKRISAMVDKVLKMAAFEKSEIDLSLQQTDIPQLIESVVTTMQPQLVNRQAKLRVITSEDMPEVMLDRDHMANVFYNLIENSLKYSDNEPVIEISCKCEGDHHLQITVSDNGIGIPTAYQDKVFENFFRVPTGDIHNVKGFGMGLSYVSTIIKMHGGAIKLKSKLNEGSVFTITLPVKPLNA</sequence>
<dbReference type="InterPro" id="IPR036890">
    <property type="entry name" value="HATPase_C_sf"/>
</dbReference>
<keyword evidence="5" id="KW-0597">Phosphoprotein</keyword>
<gene>
    <name evidence="14" type="ORF">SAMN05661044_01842</name>
</gene>
<dbReference type="Pfam" id="PF02518">
    <property type="entry name" value="HATPase_c"/>
    <property type="match status" value="1"/>
</dbReference>
<name>A0A1H7M4A3_OLID1</name>
<feature type="transmembrane region" description="Helical" evidence="12">
    <location>
        <begin position="234"/>
        <end position="254"/>
    </location>
</feature>
<dbReference type="RefSeq" id="WP_093322484.1">
    <property type="nucleotide sequence ID" value="NZ_FOAF01000001.1"/>
</dbReference>
<dbReference type="InterPro" id="IPR036097">
    <property type="entry name" value="HisK_dim/P_sf"/>
</dbReference>
<evidence type="ECO:0000313" key="14">
    <source>
        <dbReference type="EMBL" id="SEL05417.1"/>
    </source>
</evidence>
<accession>A0A1H7M4A3</accession>